<evidence type="ECO:0000256" key="8">
    <source>
        <dbReference type="ARBA" id="ARBA00022840"/>
    </source>
</evidence>
<dbReference type="OrthoDB" id="9810730at2"/>
<evidence type="ECO:0000313" key="21">
    <source>
        <dbReference type="EMBL" id="PQJ53754.1"/>
    </source>
</evidence>
<dbReference type="GO" id="GO:0000155">
    <property type="term" value="F:phosphorelay sensor kinase activity"/>
    <property type="evidence" value="ECO:0007669"/>
    <property type="project" value="InterPro"/>
</dbReference>
<dbReference type="PANTHER" id="PTHR45339">
    <property type="entry name" value="HYBRID SIGNAL TRANSDUCTION HISTIDINE KINASE J"/>
    <property type="match status" value="1"/>
</dbReference>
<dbReference type="SUPFAM" id="SSF55785">
    <property type="entry name" value="PYP-like sensor domain (PAS domain)"/>
    <property type="match status" value="3"/>
</dbReference>
<evidence type="ECO:0000256" key="5">
    <source>
        <dbReference type="ARBA" id="ARBA00022553"/>
    </source>
</evidence>
<dbReference type="Gene3D" id="1.10.287.130">
    <property type="match status" value="1"/>
</dbReference>
<feature type="domain" description="HPt" evidence="20">
    <location>
        <begin position="1309"/>
        <end position="1410"/>
    </location>
</feature>
<gene>
    <name evidence="21" type="ORF">BTO11_08825</name>
</gene>
<evidence type="ECO:0000256" key="9">
    <source>
        <dbReference type="ARBA" id="ARBA00022989"/>
    </source>
</evidence>
<dbReference type="PROSITE" id="PS51257">
    <property type="entry name" value="PROKAR_LIPOPROTEIN"/>
    <property type="match status" value="1"/>
</dbReference>
<feature type="modified residue" description="4-aspartylphosphate" evidence="13">
    <location>
        <position position="1197"/>
    </location>
</feature>
<dbReference type="PROSITE" id="PS50839">
    <property type="entry name" value="CHASE"/>
    <property type="match status" value="1"/>
</dbReference>
<evidence type="ECO:0000256" key="11">
    <source>
        <dbReference type="ARBA" id="ARBA00023136"/>
    </source>
</evidence>
<dbReference type="InterPro" id="IPR005467">
    <property type="entry name" value="His_kinase_dom"/>
</dbReference>
<evidence type="ECO:0000256" key="1">
    <source>
        <dbReference type="ARBA" id="ARBA00000085"/>
    </source>
</evidence>
<feature type="domain" description="CHASE" evidence="19">
    <location>
        <begin position="108"/>
        <end position="299"/>
    </location>
</feature>
<comment type="subcellular location">
    <subcellularLocation>
        <location evidence="2">Cell membrane</location>
        <topology evidence="2">Multi-pass membrane protein</topology>
    </subcellularLocation>
</comment>
<dbReference type="Gene3D" id="3.30.450.350">
    <property type="entry name" value="CHASE domain"/>
    <property type="match status" value="1"/>
</dbReference>
<reference evidence="21 22" key="1">
    <citation type="submission" date="2016-12" db="EMBL/GenBank/DDBJ databases">
        <title>Diversity of luminous bacteria.</title>
        <authorList>
            <person name="Yoshizawa S."/>
            <person name="Kogure K."/>
        </authorList>
    </citation>
    <scope>NUCLEOTIDE SEQUENCE [LARGE SCALE GENOMIC DNA]</scope>
    <source>
        <strain evidence="21 22">SA4-48</strain>
    </source>
</reference>
<proteinExistence type="predicted"/>
<dbReference type="CDD" id="cd16922">
    <property type="entry name" value="HATPase_EvgS-ArcB-TorS-like"/>
    <property type="match status" value="1"/>
</dbReference>
<dbReference type="Pfam" id="PF00989">
    <property type="entry name" value="PAS"/>
    <property type="match status" value="1"/>
</dbReference>
<evidence type="ECO:0000256" key="14">
    <source>
        <dbReference type="SAM" id="Coils"/>
    </source>
</evidence>
<feature type="domain" description="Response regulatory" evidence="17">
    <location>
        <begin position="1001"/>
        <end position="1125"/>
    </location>
</feature>
<dbReference type="InterPro" id="IPR036890">
    <property type="entry name" value="HATPase_C_sf"/>
</dbReference>
<comment type="catalytic activity">
    <reaction evidence="1">
        <text>ATP + protein L-histidine = ADP + protein N-phospho-L-histidine.</text>
        <dbReference type="EC" id="2.7.13.3"/>
    </reaction>
</comment>
<dbReference type="InterPro" id="IPR001789">
    <property type="entry name" value="Sig_transdc_resp-reg_receiver"/>
</dbReference>
<sequence>MERGDIKRVNILNNPILIRFLVASLIIFGCGLYVALWAKGSVKNKNDIKLNTLISKKLNEISNDIVLGVGKYEYGLQGLRAAVNSVQLDKFTYRHNLDYSQSRQYDIEFPGSRGFGVIKKVNKNDLNSFLKYAEKDRSGPFVLKQLNNPQDTLFIIQYIEPEINNQQAVGLDIGSEQNRRSAAIKAAVSNTTQLTGPITLVQANNKQNYGFLLLLPIKNSVNASQSSNASIDGWVYAPLLIHEILDAVSELNINFRIDISDLYLDQEINFYNSDMDADVDSGTRLTNIIDIYGRKWQIAVSPTVPYVESLALTSPANVFYQILILSILLSVLVLFIGRNVSRRLDSLTRKLSYAAVVKNTTEAIVAVDKDFLILHWNTSAESLFSTYIENLERKREPLINWLKPYITKDTLVSYFKQVSRGETILNKSFEYKTDDVTTAKQLQVSFIPLMQNNEFFGATVSIIDVTKLVQLQNELENKNELLEQQVVEKSGEIQRKALFQTSVLNSSRTAIIATDVNGIITLLNQSALALLQLEASTTLDKTNITELLHSSLSDHNKSIKFTDWIKKQLERQSSTLVTFSPKNVEFDIPVNLTSSIILNEHGNETGYVFLAEDIRETLSLKRHVSLINSALDNSQDVLLWLDSKGVVLHLNEFANIQLGHNTRSLHEQSINQIMLFDDNESWDSVKYDINDNNRITLERYYQHSNGETIPMLISCCKLEIDNEIVYYLAAKNISMRLKEETKLKLALSKVDAASKSKTTFISQMSHELRTPLNITSGMLQMLELTVLNDIQRTSVDGAKQSMKHLTYIIDDIMDLSDAERGLLKLDYSEFILDDVLNDVGFQLSAMLADKPVEVHFDMDPDVPIMLMGDVKKLRKIILSIASNAVKFTLSGEVVININAQRAAGKDVTLLVAISDTGIGIETGQLSQIFELFSQSDNSSSRQYGGLGVGLTIAHQFVQLMGGDLTVESEINVGSTFSFQLPLVEVEASSKLVPAELAKPLNILLVDDNQTALNILGNTIKLLGWQVCVASNAEDAFTLFQQAIKDEHRFDLVLLDWKMPKTDGWQLAEKIRSITPIEEVPLVIMVSATSRQKLAEKASESKSALNGFITKPVTRTMLVDAISDAVSASQQKQIPQEIKVKGKPLDGKSILVVEDNPTNQLIAKTLLKSQGAEVVVAEGGLVALKELEQSSFDFVLMDIQMPDLDGYETTRRIRANEKYLSLPIYAMTANVSDSDKELCYQAGMDGHIGKPFQLNYVVEQILKETSGSSALKSASSGNKKLHQSLTDDVIQYCENKQIDIKTSLARFNYLTDLYKRSLELFVDDLKVDLVTLSAKSSEPLGQDTHILFHTMKSSAASLGFKDLYNIAKTIEQQIDDNALESDASLSQTQLSSVVKLMEQAVNDIEGLLNILLIEPLEISVVEGTVDLKEGFNVLYQDVAQFNMKAIDSYKNIASSLNSLSSSLCDELVQNLNKLQFTEAKVQLDALRKLIVED</sequence>
<dbReference type="SUPFAM" id="SSF47384">
    <property type="entry name" value="Homodimeric domain of signal transducing histidine kinase"/>
    <property type="match status" value="1"/>
</dbReference>
<keyword evidence="9 15" id="KW-1133">Transmembrane helix</keyword>
<dbReference type="InterPro" id="IPR011006">
    <property type="entry name" value="CheY-like_superfamily"/>
</dbReference>
<dbReference type="Gene3D" id="3.30.565.10">
    <property type="entry name" value="Histidine kinase-like ATPase, C-terminal domain"/>
    <property type="match status" value="1"/>
</dbReference>
<dbReference type="FunFam" id="3.30.565.10:FF:000010">
    <property type="entry name" value="Sensor histidine kinase RcsC"/>
    <property type="match status" value="1"/>
</dbReference>
<keyword evidence="10" id="KW-0902">Two-component regulatory system</keyword>
<dbReference type="PRINTS" id="PR00344">
    <property type="entry name" value="BCTRLSENSOR"/>
</dbReference>
<evidence type="ECO:0000256" key="3">
    <source>
        <dbReference type="ARBA" id="ARBA00012438"/>
    </source>
</evidence>
<protein>
    <recommendedName>
        <fullName evidence="3">histidine kinase</fullName>
        <ecNumber evidence="3">2.7.13.3</ecNumber>
    </recommendedName>
</protein>
<dbReference type="Pfam" id="PF00512">
    <property type="entry name" value="HisKA"/>
    <property type="match status" value="1"/>
</dbReference>
<dbReference type="RefSeq" id="WP_105052251.1">
    <property type="nucleotide sequence ID" value="NZ_BMYG01000002.1"/>
</dbReference>
<dbReference type="InterPro" id="IPR003661">
    <property type="entry name" value="HisK_dim/P_dom"/>
</dbReference>
<feature type="transmembrane region" description="Helical" evidence="15">
    <location>
        <begin position="318"/>
        <end position="337"/>
    </location>
</feature>
<evidence type="ECO:0000259" key="17">
    <source>
        <dbReference type="PROSITE" id="PS50110"/>
    </source>
</evidence>
<evidence type="ECO:0000259" key="18">
    <source>
        <dbReference type="PROSITE" id="PS50112"/>
    </source>
</evidence>
<feature type="coiled-coil region" evidence="14">
    <location>
        <begin position="465"/>
        <end position="492"/>
    </location>
</feature>
<keyword evidence="5 13" id="KW-0597">Phosphoprotein</keyword>
<dbReference type="Gene3D" id="1.20.120.160">
    <property type="entry name" value="HPT domain"/>
    <property type="match status" value="1"/>
</dbReference>
<dbReference type="InterPro" id="IPR013767">
    <property type="entry name" value="PAS_fold"/>
</dbReference>
<dbReference type="Gene3D" id="3.40.50.2300">
    <property type="match status" value="2"/>
</dbReference>
<dbReference type="GO" id="GO:0006355">
    <property type="term" value="P:regulation of DNA-templated transcription"/>
    <property type="evidence" value="ECO:0007669"/>
    <property type="project" value="InterPro"/>
</dbReference>
<dbReference type="SUPFAM" id="SSF47226">
    <property type="entry name" value="Histidine-containing phosphotransfer domain, HPT domain"/>
    <property type="match status" value="1"/>
</dbReference>
<dbReference type="SMART" id="SM00091">
    <property type="entry name" value="PAS"/>
    <property type="match status" value="3"/>
</dbReference>
<dbReference type="InterPro" id="IPR000014">
    <property type="entry name" value="PAS"/>
</dbReference>
<dbReference type="InterPro" id="IPR036097">
    <property type="entry name" value="HisK_dim/P_sf"/>
</dbReference>
<accession>A0A2S7UUT7</accession>
<dbReference type="InterPro" id="IPR003594">
    <property type="entry name" value="HATPase_dom"/>
</dbReference>
<dbReference type="PROSITE" id="PS50110">
    <property type="entry name" value="RESPONSE_REGULATORY"/>
    <property type="match status" value="2"/>
</dbReference>
<dbReference type="NCBIfam" id="TIGR00229">
    <property type="entry name" value="sensory_box"/>
    <property type="match status" value="1"/>
</dbReference>
<name>A0A2S7UUT7_9GAMM</name>
<dbReference type="SMART" id="SM01079">
    <property type="entry name" value="CHASE"/>
    <property type="match status" value="1"/>
</dbReference>
<feature type="domain" description="PAS" evidence="18">
    <location>
        <begin position="503"/>
        <end position="572"/>
    </location>
</feature>
<dbReference type="InterPro" id="IPR008207">
    <property type="entry name" value="Sig_transdc_His_kin_Hpt_dom"/>
</dbReference>
<evidence type="ECO:0000256" key="6">
    <source>
        <dbReference type="ARBA" id="ARBA00022692"/>
    </source>
</evidence>
<evidence type="ECO:0000256" key="4">
    <source>
        <dbReference type="ARBA" id="ARBA00022475"/>
    </source>
</evidence>
<dbReference type="InterPro" id="IPR035965">
    <property type="entry name" value="PAS-like_dom_sf"/>
</dbReference>
<keyword evidence="7" id="KW-0547">Nucleotide-binding</keyword>
<dbReference type="CDD" id="cd17546">
    <property type="entry name" value="REC_hyHK_CKI1_RcsC-like"/>
    <property type="match status" value="2"/>
</dbReference>
<dbReference type="EC" id="2.7.13.3" evidence="3"/>
<keyword evidence="8" id="KW-0067">ATP-binding</keyword>
<dbReference type="SMART" id="SM00388">
    <property type="entry name" value="HisKA"/>
    <property type="match status" value="1"/>
</dbReference>
<dbReference type="SUPFAM" id="SSF52172">
    <property type="entry name" value="CheY-like"/>
    <property type="match status" value="2"/>
</dbReference>
<evidence type="ECO:0000259" key="16">
    <source>
        <dbReference type="PROSITE" id="PS50109"/>
    </source>
</evidence>
<dbReference type="Pfam" id="PF01627">
    <property type="entry name" value="Hpt"/>
    <property type="match status" value="1"/>
</dbReference>
<dbReference type="Pfam" id="PF00072">
    <property type="entry name" value="Response_reg"/>
    <property type="match status" value="2"/>
</dbReference>
<dbReference type="InterPro" id="IPR036641">
    <property type="entry name" value="HPT_dom_sf"/>
</dbReference>
<dbReference type="Pfam" id="PF03924">
    <property type="entry name" value="CHASE"/>
    <property type="match status" value="1"/>
</dbReference>
<feature type="domain" description="Response regulatory" evidence="17">
    <location>
        <begin position="1148"/>
        <end position="1264"/>
    </location>
</feature>
<dbReference type="Pfam" id="PF13426">
    <property type="entry name" value="PAS_9"/>
    <property type="match status" value="1"/>
</dbReference>
<dbReference type="CDD" id="cd00130">
    <property type="entry name" value="PAS"/>
    <property type="match status" value="1"/>
</dbReference>
<dbReference type="GO" id="GO:0005524">
    <property type="term" value="F:ATP binding"/>
    <property type="evidence" value="ECO:0007669"/>
    <property type="project" value="UniProtKB-KW"/>
</dbReference>
<dbReference type="Pfam" id="PF02518">
    <property type="entry name" value="HATPase_c"/>
    <property type="match status" value="1"/>
</dbReference>
<feature type="modified residue" description="Phosphohistidine" evidence="12">
    <location>
        <position position="1348"/>
    </location>
</feature>
<dbReference type="SMART" id="SM00387">
    <property type="entry name" value="HATPase_c"/>
    <property type="match status" value="1"/>
</dbReference>
<dbReference type="GO" id="GO:0005886">
    <property type="term" value="C:plasma membrane"/>
    <property type="evidence" value="ECO:0007669"/>
    <property type="project" value="UniProtKB-SubCell"/>
</dbReference>
<keyword evidence="22" id="KW-1185">Reference proteome</keyword>
<evidence type="ECO:0000256" key="15">
    <source>
        <dbReference type="SAM" id="Phobius"/>
    </source>
</evidence>
<evidence type="ECO:0000256" key="13">
    <source>
        <dbReference type="PROSITE-ProRule" id="PRU00169"/>
    </source>
</evidence>
<dbReference type="PROSITE" id="PS50109">
    <property type="entry name" value="HIS_KIN"/>
    <property type="match status" value="1"/>
</dbReference>
<dbReference type="PROSITE" id="PS50112">
    <property type="entry name" value="PAS"/>
    <property type="match status" value="1"/>
</dbReference>
<feature type="transmembrane region" description="Helical" evidence="15">
    <location>
        <begin position="16"/>
        <end position="38"/>
    </location>
</feature>
<dbReference type="SUPFAM" id="SSF55874">
    <property type="entry name" value="ATPase domain of HSP90 chaperone/DNA topoisomerase II/histidine kinase"/>
    <property type="match status" value="1"/>
</dbReference>
<keyword evidence="6 15" id="KW-0812">Transmembrane</keyword>
<keyword evidence="14" id="KW-0175">Coiled coil</keyword>
<feature type="modified residue" description="4-aspartylphosphate" evidence="13">
    <location>
        <position position="1055"/>
    </location>
</feature>
<evidence type="ECO:0000313" key="22">
    <source>
        <dbReference type="Proteomes" id="UP000239007"/>
    </source>
</evidence>
<comment type="caution">
    <text evidence="21">The sequence shown here is derived from an EMBL/GenBank/DDBJ whole genome shotgun (WGS) entry which is preliminary data.</text>
</comment>
<evidence type="ECO:0000256" key="7">
    <source>
        <dbReference type="ARBA" id="ARBA00022741"/>
    </source>
</evidence>
<evidence type="ECO:0000259" key="19">
    <source>
        <dbReference type="PROSITE" id="PS50839"/>
    </source>
</evidence>
<dbReference type="EMBL" id="MSCH01000003">
    <property type="protein sequence ID" value="PQJ53754.1"/>
    <property type="molecule type" value="Genomic_DNA"/>
</dbReference>
<organism evidence="21 22">
    <name type="scientific">Psychrosphaera saromensis</name>
    <dbReference type="NCBI Taxonomy" id="716813"/>
    <lineage>
        <taxon>Bacteria</taxon>
        <taxon>Pseudomonadati</taxon>
        <taxon>Pseudomonadota</taxon>
        <taxon>Gammaproteobacteria</taxon>
        <taxon>Alteromonadales</taxon>
        <taxon>Pseudoalteromonadaceae</taxon>
        <taxon>Psychrosphaera</taxon>
    </lineage>
</organism>
<dbReference type="CDD" id="cd00082">
    <property type="entry name" value="HisKA"/>
    <property type="match status" value="1"/>
</dbReference>
<feature type="domain" description="Histidine kinase" evidence="16">
    <location>
        <begin position="763"/>
        <end position="984"/>
    </location>
</feature>
<dbReference type="Proteomes" id="UP000239007">
    <property type="component" value="Unassembled WGS sequence"/>
</dbReference>
<dbReference type="PROSITE" id="PS50894">
    <property type="entry name" value="HPT"/>
    <property type="match status" value="1"/>
</dbReference>
<evidence type="ECO:0000256" key="10">
    <source>
        <dbReference type="ARBA" id="ARBA00023012"/>
    </source>
</evidence>
<keyword evidence="11 15" id="KW-0472">Membrane</keyword>
<dbReference type="InterPro" id="IPR004358">
    <property type="entry name" value="Sig_transdc_His_kin-like_C"/>
</dbReference>
<evidence type="ECO:0000256" key="12">
    <source>
        <dbReference type="PROSITE-ProRule" id="PRU00110"/>
    </source>
</evidence>
<dbReference type="InterPro" id="IPR042240">
    <property type="entry name" value="CHASE_sf"/>
</dbReference>
<dbReference type="Gene3D" id="3.30.450.20">
    <property type="entry name" value="PAS domain"/>
    <property type="match status" value="3"/>
</dbReference>
<dbReference type="PANTHER" id="PTHR45339:SF1">
    <property type="entry name" value="HYBRID SIGNAL TRANSDUCTION HISTIDINE KINASE J"/>
    <property type="match status" value="1"/>
</dbReference>
<dbReference type="SMART" id="SM00448">
    <property type="entry name" value="REC"/>
    <property type="match status" value="2"/>
</dbReference>
<evidence type="ECO:0000259" key="20">
    <source>
        <dbReference type="PROSITE" id="PS50894"/>
    </source>
</evidence>
<keyword evidence="4" id="KW-1003">Cell membrane</keyword>
<dbReference type="InterPro" id="IPR006189">
    <property type="entry name" value="CHASE_dom"/>
</dbReference>
<evidence type="ECO:0000256" key="2">
    <source>
        <dbReference type="ARBA" id="ARBA00004651"/>
    </source>
</evidence>